<keyword evidence="6 7" id="KW-0472">Membrane</keyword>
<feature type="transmembrane region" description="Helical" evidence="7">
    <location>
        <begin position="431"/>
        <end position="454"/>
    </location>
</feature>
<evidence type="ECO:0000256" key="7">
    <source>
        <dbReference type="SAM" id="Phobius"/>
    </source>
</evidence>
<sequence>MRSHSSSANLSHLGFSATRKIPSISSPSRSNISFSSSLCRDPRFHSELLGSSNLKYGCRSRHRVLRITAMDQDVASSSFNDWVDNEVAGEYSLSSSEGEESDGEVILNPITDVELPPIRERFRPTDDALTVTAHRLAMMGRARKKSRQEQHPMFFIYIFFYYFMIRYGIFINMGLMTFLTALILLVDSCAWRIVRLPLSPFHLMRPFSTSAVLVSCAGYIGVPLIRMLKMRSIIKNEGPSRHSLKKGTPTMGGLFFVPIGIIVAEVIVGFSSIEVSGVAAATLAFAVIGLFDDFLSLLNHNSGLSAWMRIFLEVAVGAWFSFWLCTTKISSPYSIKMVVPLPVPVGLLCLGKCYPLLTSFTFVSMAKGVKLTDGLDGLAGGTAALAFIGMSVAVLPICSDLAVFGASMAGACVGFLLHNRYKASVFMGNTGALALGGALAAMAACTGMFFPLFISSGIYVLEALSVIMQLKVEGDNARSLTILLAQVSFFKTTKHIQGTGRRLFRMAPFHHHLELCGLKEPAIVAGAYVISSLLMLCAAYAGLISA</sequence>
<keyword evidence="4 7" id="KW-0812">Transmembrane</keyword>
<keyword evidence="3" id="KW-0808">Transferase</keyword>
<feature type="transmembrane region" description="Helical" evidence="7">
    <location>
        <begin position="522"/>
        <end position="543"/>
    </location>
</feature>
<feature type="transmembrane region" description="Helical" evidence="7">
    <location>
        <begin position="277"/>
        <end position="298"/>
    </location>
</feature>
<keyword evidence="5 7" id="KW-1133">Transmembrane helix</keyword>
<feature type="transmembrane region" description="Helical" evidence="7">
    <location>
        <begin position="401"/>
        <end position="419"/>
    </location>
</feature>
<dbReference type="CDD" id="cd06852">
    <property type="entry name" value="GT_MraY"/>
    <property type="match status" value="1"/>
</dbReference>
<feature type="transmembrane region" description="Helical" evidence="7">
    <location>
        <begin position="341"/>
        <end position="363"/>
    </location>
</feature>
<name>A0AA89BA44_9ASTE</name>
<dbReference type="InterPro" id="IPR018480">
    <property type="entry name" value="PNAcMuramoyl-5peptid_Trfase_CS"/>
</dbReference>
<dbReference type="NCBIfam" id="TIGR00445">
    <property type="entry name" value="mraY"/>
    <property type="match status" value="1"/>
</dbReference>
<evidence type="ECO:0000256" key="3">
    <source>
        <dbReference type="ARBA" id="ARBA00022679"/>
    </source>
</evidence>
<comment type="subcellular location">
    <subcellularLocation>
        <location evidence="1">Membrane</location>
        <topology evidence="1">Multi-pass membrane protein</topology>
    </subcellularLocation>
</comment>
<comment type="caution">
    <text evidence="8">The sequence shown here is derived from an EMBL/GenBank/DDBJ whole genome shotgun (WGS) entry which is preliminary data.</text>
</comment>
<reference evidence="8" key="1">
    <citation type="submission" date="2022-12" db="EMBL/GenBank/DDBJ databases">
        <title>Draft genome assemblies for two species of Escallonia (Escalloniales).</title>
        <authorList>
            <person name="Chanderbali A."/>
            <person name="Dervinis C."/>
            <person name="Anghel I."/>
            <person name="Soltis D."/>
            <person name="Soltis P."/>
            <person name="Zapata F."/>
        </authorList>
    </citation>
    <scope>NUCLEOTIDE SEQUENCE</scope>
    <source>
        <strain evidence="8">UCBG64.0493</strain>
        <tissue evidence="8">Leaf</tissue>
    </source>
</reference>
<feature type="transmembrane region" description="Helical" evidence="7">
    <location>
        <begin position="375"/>
        <end position="395"/>
    </location>
</feature>
<dbReference type="GO" id="GO:0008963">
    <property type="term" value="F:phospho-N-acetylmuramoyl-pentapeptide-transferase activity"/>
    <property type="evidence" value="ECO:0007669"/>
    <property type="project" value="InterPro"/>
</dbReference>
<dbReference type="AlphaFoldDB" id="A0AA89BA44"/>
<evidence type="ECO:0000313" key="9">
    <source>
        <dbReference type="Proteomes" id="UP001188597"/>
    </source>
</evidence>
<gene>
    <name evidence="8" type="ORF">RJ639_036762</name>
</gene>
<dbReference type="Proteomes" id="UP001188597">
    <property type="component" value="Unassembled WGS sequence"/>
</dbReference>
<organism evidence="8 9">
    <name type="scientific">Escallonia herrerae</name>
    <dbReference type="NCBI Taxonomy" id="1293975"/>
    <lineage>
        <taxon>Eukaryota</taxon>
        <taxon>Viridiplantae</taxon>
        <taxon>Streptophyta</taxon>
        <taxon>Embryophyta</taxon>
        <taxon>Tracheophyta</taxon>
        <taxon>Spermatophyta</taxon>
        <taxon>Magnoliopsida</taxon>
        <taxon>eudicotyledons</taxon>
        <taxon>Gunneridae</taxon>
        <taxon>Pentapetalae</taxon>
        <taxon>asterids</taxon>
        <taxon>campanulids</taxon>
        <taxon>Escalloniales</taxon>
        <taxon>Escalloniaceae</taxon>
        <taxon>Escallonia</taxon>
    </lineage>
</organism>
<proteinExistence type="inferred from homology"/>
<evidence type="ECO:0000256" key="1">
    <source>
        <dbReference type="ARBA" id="ARBA00004141"/>
    </source>
</evidence>
<keyword evidence="9" id="KW-1185">Reference proteome</keyword>
<dbReference type="GO" id="GO:0005886">
    <property type="term" value="C:plasma membrane"/>
    <property type="evidence" value="ECO:0007669"/>
    <property type="project" value="TreeGrafter"/>
</dbReference>
<protein>
    <recommendedName>
        <fullName evidence="10">Phospho-N-acetylmuramoyl-pentapeptide-transferase</fullName>
    </recommendedName>
</protein>
<feature type="transmembrane region" description="Helical" evidence="7">
    <location>
        <begin position="249"/>
        <end position="271"/>
    </location>
</feature>
<comment type="similarity">
    <text evidence="2">Belongs to the glycosyltransferase 4 family. MraY subfamily.</text>
</comment>
<dbReference type="GO" id="GO:0044038">
    <property type="term" value="P:cell wall macromolecule biosynthetic process"/>
    <property type="evidence" value="ECO:0007669"/>
    <property type="project" value="TreeGrafter"/>
</dbReference>
<feature type="transmembrane region" description="Helical" evidence="7">
    <location>
        <begin position="310"/>
        <end position="329"/>
    </location>
</feature>
<dbReference type="GO" id="GO:0071555">
    <property type="term" value="P:cell wall organization"/>
    <property type="evidence" value="ECO:0007669"/>
    <property type="project" value="TreeGrafter"/>
</dbReference>
<dbReference type="PANTHER" id="PTHR22926">
    <property type="entry name" value="PHOSPHO-N-ACETYLMURAMOYL-PENTAPEPTIDE-TRANSFERASE"/>
    <property type="match status" value="1"/>
</dbReference>
<dbReference type="InterPro" id="IPR000715">
    <property type="entry name" value="Glycosyl_transferase_4"/>
</dbReference>
<dbReference type="PROSITE" id="PS01347">
    <property type="entry name" value="MRAY_1"/>
    <property type="match status" value="1"/>
</dbReference>
<feature type="transmembrane region" description="Helical" evidence="7">
    <location>
        <begin position="206"/>
        <end position="228"/>
    </location>
</feature>
<dbReference type="EMBL" id="JAVXUP010000260">
    <property type="protein sequence ID" value="KAK3032698.1"/>
    <property type="molecule type" value="Genomic_DNA"/>
</dbReference>
<evidence type="ECO:0000256" key="2">
    <source>
        <dbReference type="ARBA" id="ARBA00005583"/>
    </source>
</evidence>
<evidence type="ECO:0000256" key="4">
    <source>
        <dbReference type="ARBA" id="ARBA00022692"/>
    </source>
</evidence>
<feature type="transmembrane region" description="Helical" evidence="7">
    <location>
        <begin position="154"/>
        <end position="186"/>
    </location>
</feature>
<evidence type="ECO:0000256" key="6">
    <source>
        <dbReference type="ARBA" id="ARBA00023136"/>
    </source>
</evidence>
<dbReference type="Pfam" id="PF10555">
    <property type="entry name" value="MraY_sig1"/>
    <property type="match status" value="1"/>
</dbReference>
<accession>A0AA89BA44</accession>
<dbReference type="PANTHER" id="PTHR22926:SF5">
    <property type="entry name" value="PHOSPHO-N-ACETYLMURAMOYL-PENTAPEPTIDE-TRANSFERASE HOMOLOG"/>
    <property type="match status" value="1"/>
</dbReference>
<evidence type="ECO:0000313" key="8">
    <source>
        <dbReference type="EMBL" id="KAK3032698.1"/>
    </source>
</evidence>
<dbReference type="Pfam" id="PF00953">
    <property type="entry name" value="Glycos_transf_4"/>
    <property type="match status" value="1"/>
</dbReference>
<evidence type="ECO:0008006" key="10">
    <source>
        <dbReference type="Google" id="ProtNLM"/>
    </source>
</evidence>
<evidence type="ECO:0000256" key="5">
    <source>
        <dbReference type="ARBA" id="ARBA00022989"/>
    </source>
</evidence>
<dbReference type="InterPro" id="IPR003524">
    <property type="entry name" value="PNAcMuramoyl-5peptid_Trfase"/>
</dbReference>